<dbReference type="OMA" id="PTGMRED"/>
<dbReference type="GO" id="GO:0005876">
    <property type="term" value="C:spindle microtubule"/>
    <property type="evidence" value="ECO:0007669"/>
    <property type="project" value="TreeGrafter"/>
</dbReference>
<keyword evidence="2 5" id="KW-0175">Coiled coil</keyword>
<keyword evidence="6" id="KW-1185">Reference proteome</keyword>
<comment type="similarity">
    <text evidence="1">Belongs to the SKA1 family.</text>
</comment>
<dbReference type="OrthoDB" id="5962at2759"/>
<evidence type="ECO:0000313" key="7">
    <source>
        <dbReference type="RefSeq" id="XP_007429374.1"/>
    </source>
</evidence>
<dbReference type="Gene3D" id="6.10.250.1370">
    <property type="match status" value="1"/>
</dbReference>
<dbReference type="KEGG" id="pbi:103059743"/>
<evidence type="ECO:0000256" key="1">
    <source>
        <dbReference type="ARBA" id="ARBA00006836"/>
    </source>
</evidence>
<feature type="coiled-coil region" evidence="5">
    <location>
        <begin position="78"/>
        <end position="115"/>
    </location>
</feature>
<dbReference type="PANTHER" id="PTHR28573:SF1">
    <property type="entry name" value="SPINDLE AND KINETOCHORE-ASSOCIATED PROTEIN 1"/>
    <property type="match status" value="1"/>
</dbReference>
<evidence type="ECO:0000256" key="5">
    <source>
        <dbReference type="SAM" id="Coils"/>
    </source>
</evidence>
<sequence length="278" mass="32153">MRIVDMEEDKAAFARPGDADARKCDTISSDLNDLCFHVNSKITNIKKSLQLRKIDQDPSLKTVLSKVVHEMFLLNSLLNKLEEECHHQERLQSQLKELQESVERSHLEAQHLGENMPIYLPQAVPSSSLGITQKEKEPCKAEDSKPAKKPAKISKCIKEAPFITVEEFENVPPYMKGRLTYSQVNMVIAEINKAVASKYSIMRQPTKTMLNTTRNLYFRFQEEETKDTKGEYFIVEADIEEFTQLKVDKRFHSILTILRHCHRVREIRGSRLVRYAIC</sequence>
<accession>A0A9F2W7P5</accession>
<dbReference type="Proteomes" id="UP000695026">
    <property type="component" value="Unplaced"/>
</dbReference>
<dbReference type="CTD" id="220134"/>
<dbReference type="RefSeq" id="XP_007429374.1">
    <property type="nucleotide sequence ID" value="XM_007429312.3"/>
</dbReference>
<protein>
    <recommendedName>
        <fullName evidence="3">SKA complex subunit 1</fullName>
    </recommendedName>
    <alternativeName>
        <fullName evidence="4">Spindle and kinetochore-associated protein 1</fullName>
    </alternativeName>
</protein>
<dbReference type="Pfam" id="PF07160">
    <property type="entry name" value="SKA1"/>
    <property type="match status" value="1"/>
</dbReference>
<dbReference type="GO" id="GO:0031110">
    <property type="term" value="P:regulation of microtubule polymerization or depolymerization"/>
    <property type="evidence" value="ECO:0007669"/>
    <property type="project" value="TreeGrafter"/>
</dbReference>
<dbReference type="InterPro" id="IPR009829">
    <property type="entry name" value="SKA1"/>
</dbReference>
<dbReference type="GO" id="GO:0008017">
    <property type="term" value="F:microtubule binding"/>
    <property type="evidence" value="ECO:0007669"/>
    <property type="project" value="InterPro"/>
</dbReference>
<gene>
    <name evidence="7" type="primary">SKA1</name>
</gene>
<dbReference type="FunFam" id="1.10.10.1890:FF:000002">
    <property type="entry name" value="Spindle and kinetochore-associated protein 1"/>
    <property type="match status" value="1"/>
</dbReference>
<dbReference type="GO" id="GO:0051301">
    <property type="term" value="P:cell division"/>
    <property type="evidence" value="ECO:0007669"/>
    <property type="project" value="InterPro"/>
</dbReference>
<dbReference type="PANTHER" id="PTHR28573">
    <property type="entry name" value="SPINDLE AND KINETOCHORE-ASSOCIATED PROTEIN 1"/>
    <property type="match status" value="1"/>
</dbReference>
<name>A0A9F2W7P5_PYTBI</name>
<dbReference type="GO" id="GO:0007059">
    <property type="term" value="P:chromosome segregation"/>
    <property type="evidence" value="ECO:0007669"/>
    <property type="project" value="InterPro"/>
</dbReference>
<dbReference type="GeneID" id="103059743"/>
<evidence type="ECO:0000256" key="2">
    <source>
        <dbReference type="ARBA" id="ARBA00023054"/>
    </source>
</evidence>
<proteinExistence type="inferred from homology"/>
<dbReference type="CDD" id="cd12958">
    <property type="entry name" value="SKA1_N"/>
    <property type="match status" value="1"/>
</dbReference>
<reference evidence="7" key="1">
    <citation type="submission" date="2025-08" db="UniProtKB">
        <authorList>
            <consortium name="RefSeq"/>
        </authorList>
    </citation>
    <scope>IDENTIFICATION</scope>
    <source>
        <tissue evidence="7">Liver</tissue>
    </source>
</reference>
<evidence type="ECO:0000256" key="4">
    <source>
        <dbReference type="ARBA" id="ARBA00047202"/>
    </source>
</evidence>
<dbReference type="AlphaFoldDB" id="A0A9F2W7P5"/>
<dbReference type="InterPro" id="IPR042031">
    <property type="entry name" value="SKA1_MBD_sf"/>
</dbReference>
<dbReference type="GO" id="GO:0072686">
    <property type="term" value="C:mitotic spindle"/>
    <property type="evidence" value="ECO:0007669"/>
    <property type="project" value="TreeGrafter"/>
</dbReference>
<evidence type="ECO:0000313" key="6">
    <source>
        <dbReference type="Proteomes" id="UP000695026"/>
    </source>
</evidence>
<evidence type="ECO:0000256" key="3">
    <source>
        <dbReference type="ARBA" id="ARBA00047182"/>
    </source>
</evidence>
<dbReference type="GO" id="GO:0000940">
    <property type="term" value="C:outer kinetochore"/>
    <property type="evidence" value="ECO:0007669"/>
    <property type="project" value="TreeGrafter"/>
</dbReference>
<organism evidence="6 7">
    <name type="scientific">Python bivittatus</name>
    <name type="common">Burmese python</name>
    <name type="synonym">Python molurus bivittatus</name>
    <dbReference type="NCBI Taxonomy" id="176946"/>
    <lineage>
        <taxon>Eukaryota</taxon>
        <taxon>Metazoa</taxon>
        <taxon>Chordata</taxon>
        <taxon>Craniata</taxon>
        <taxon>Vertebrata</taxon>
        <taxon>Euteleostomi</taxon>
        <taxon>Lepidosauria</taxon>
        <taxon>Squamata</taxon>
        <taxon>Bifurcata</taxon>
        <taxon>Unidentata</taxon>
        <taxon>Episquamata</taxon>
        <taxon>Toxicofera</taxon>
        <taxon>Serpentes</taxon>
        <taxon>Henophidia</taxon>
        <taxon>Pythonidae</taxon>
        <taxon>Python</taxon>
    </lineage>
</organism>
<dbReference type="GO" id="GO:0000278">
    <property type="term" value="P:mitotic cell cycle"/>
    <property type="evidence" value="ECO:0007669"/>
    <property type="project" value="TreeGrafter"/>
</dbReference>
<dbReference type="Gene3D" id="1.10.10.1890">
    <property type="entry name" value="Ska1 microtubule binding domain-like"/>
    <property type="match status" value="1"/>
</dbReference>